<comment type="caution">
    <text evidence="2">The sequence shown here is derived from an EMBL/GenBank/DDBJ whole genome shotgun (WGS) entry which is preliminary data.</text>
</comment>
<sequence>MWVAGVARFVLGRRVIWRKLAIVVILALPLAIGLEVWALETSRWADTNVMPLIPLLEVGWLPTIQLALTGVLAVTSARVLKNLCPICRQYD</sequence>
<name>A0A1G2QEV0_9BACT</name>
<evidence type="ECO:0000313" key="3">
    <source>
        <dbReference type="Proteomes" id="UP000177043"/>
    </source>
</evidence>
<evidence type="ECO:0000256" key="1">
    <source>
        <dbReference type="SAM" id="Phobius"/>
    </source>
</evidence>
<dbReference type="Proteomes" id="UP000177043">
    <property type="component" value="Unassembled WGS sequence"/>
</dbReference>
<keyword evidence="1" id="KW-0472">Membrane</keyword>
<protein>
    <submittedName>
        <fullName evidence="2">Uncharacterized protein</fullName>
    </submittedName>
</protein>
<evidence type="ECO:0000313" key="2">
    <source>
        <dbReference type="EMBL" id="OHA58948.1"/>
    </source>
</evidence>
<organism evidence="2 3">
    <name type="scientific">Candidatus Vogelbacteria bacterium RIFOXYD1_FULL_44_32</name>
    <dbReference type="NCBI Taxonomy" id="1802438"/>
    <lineage>
        <taxon>Bacteria</taxon>
        <taxon>Candidatus Vogeliibacteriota</taxon>
    </lineage>
</organism>
<proteinExistence type="predicted"/>
<dbReference type="EMBL" id="MHTJ01000002">
    <property type="protein sequence ID" value="OHA58948.1"/>
    <property type="molecule type" value="Genomic_DNA"/>
</dbReference>
<accession>A0A1G2QEV0</accession>
<feature type="transmembrane region" description="Helical" evidence="1">
    <location>
        <begin position="59"/>
        <end position="80"/>
    </location>
</feature>
<feature type="transmembrane region" description="Helical" evidence="1">
    <location>
        <begin position="20"/>
        <end position="39"/>
    </location>
</feature>
<reference evidence="2 3" key="1">
    <citation type="journal article" date="2016" name="Nat. Commun.">
        <title>Thousands of microbial genomes shed light on interconnected biogeochemical processes in an aquifer system.</title>
        <authorList>
            <person name="Anantharaman K."/>
            <person name="Brown C.T."/>
            <person name="Hug L.A."/>
            <person name="Sharon I."/>
            <person name="Castelle C.J."/>
            <person name="Probst A.J."/>
            <person name="Thomas B.C."/>
            <person name="Singh A."/>
            <person name="Wilkins M.J."/>
            <person name="Karaoz U."/>
            <person name="Brodie E.L."/>
            <person name="Williams K.H."/>
            <person name="Hubbard S.S."/>
            <person name="Banfield J.F."/>
        </authorList>
    </citation>
    <scope>NUCLEOTIDE SEQUENCE [LARGE SCALE GENOMIC DNA]</scope>
</reference>
<keyword evidence="1" id="KW-0812">Transmembrane</keyword>
<keyword evidence="1" id="KW-1133">Transmembrane helix</keyword>
<dbReference type="AlphaFoldDB" id="A0A1G2QEV0"/>
<dbReference type="STRING" id="1802438.A2571_01060"/>
<gene>
    <name evidence="2" type="ORF">A2571_01060</name>
</gene>